<name>A0A0B2UI19_TOXCA</name>
<evidence type="ECO:0000313" key="2">
    <source>
        <dbReference type="EMBL" id="VDM36923.1"/>
    </source>
</evidence>
<accession>A0A0B2UI19</accession>
<dbReference type="EMBL" id="UYWY01019383">
    <property type="protein sequence ID" value="VDM36923.1"/>
    <property type="molecule type" value="Genomic_DNA"/>
</dbReference>
<keyword evidence="3" id="KW-1185">Reference proteome</keyword>
<sequence length="78" mass="8841">MLTQMLVQTVEDSNDVFDCKMCVVWKRHNWLNVGELLLYFVEQNGCQHQNVYDNSNCQQSVAAKEQDTASKNALGGMA</sequence>
<evidence type="ECO:0000313" key="3">
    <source>
        <dbReference type="Proteomes" id="UP000031036"/>
    </source>
</evidence>
<gene>
    <name evidence="1" type="ORF">Tcan_01948</name>
    <name evidence="2" type="ORF">TCNE_LOCUS5711</name>
</gene>
<protein>
    <submittedName>
        <fullName evidence="1">Uncharacterized protein</fullName>
    </submittedName>
</protein>
<reference evidence="2" key="2">
    <citation type="submission" date="2018-11" db="EMBL/GenBank/DDBJ databases">
        <authorList>
            <consortium name="Pathogen Informatics"/>
        </authorList>
    </citation>
    <scope>NUCLEOTIDE SEQUENCE [LARGE SCALE GENOMIC DNA]</scope>
</reference>
<proteinExistence type="predicted"/>
<dbReference type="Proteomes" id="UP000031036">
    <property type="component" value="Unassembled WGS sequence"/>
</dbReference>
<organism evidence="1 3">
    <name type="scientific">Toxocara canis</name>
    <name type="common">Canine roundworm</name>
    <dbReference type="NCBI Taxonomy" id="6265"/>
    <lineage>
        <taxon>Eukaryota</taxon>
        <taxon>Metazoa</taxon>
        <taxon>Ecdysozoa</taxon>
        <taxon>Nematoda</taxon>
        <taxon>Chromadorea</taxon>
        <taxon>Rhabditida</taxon>
        <taxon>Spirurina</taxon>
        <taxon>Ascaridomorpha</taxon>
        <taxon>Ascaridoidea</taxon>
        <taxon>Toxocaridae</taxon>
        <taxon>Toxocara</taxon>
    </lineage>
</organism>
<dbReference type="EMBL" id="JPKZ01022854">
    <property type="protein sequence ID" value="KHN70716.1"/>
    <property type="molecule type" value="Genomic_DNA"/>
</dbReference>
<dbReference type="AlphaFoldDB" id="A0A0B2UI19"/>
<evidence type="ECO:0000313" key="1">
    <source>
        <dbReference type="EMBL" id="KHN70716.1"/>
    </source>
</evidence>
<reference evidence="1 3" key="1">
    <citation type="submission" date="2014-11" db="EMBL/GenBank/DDBJ databases">
        <title>Genetic blueprint of the zoonotic pathogen Toxocara canis.</title>
        <authorList>
            <person name="Zhu X.-Q."/>
            <person name="Korhonen P.K."/>
            <person name="Cai H."/>
            <person name="Young N.D."/>
            <person name="Nejsum P."/>
            <person name="von Samson-Himmelstjerna G."/>
            <person name="Boag P.R."/>
            <person name="Tan P."/>
            <person name="Li Q."/>
            <person name="Min J."/>
            <person name="Yang Y."/>
            <person name="Wang X."/>
            <person name="Fang X."/>
            <person name="Hall R.S."/>
            <person name="Hofmann A."/>
            <person name="Sternberg P.W."/>
            <person name="Jex A.R."/>
            <person name="Gasser R.B."/>
        </authorList>
    </citation>
    <scope>NUCLEOTIDE SEQUENCE [LARGE SCALE GENOMIC DNA]</scope>
    <source>
        <strain evidence="1">PN_DK_2014</strain>
    </source>
</reference>